<feature type="compositionally biased region" description="Basic and acidic residues" evidence="2">
    <location>
        <begin position="270"/>
        <end position="282"/>
    </location>
</feature>
<dbReference type="eggNOG" id="COG3220">
    <property type="taxonomic scope" value="Bacteria"/>
</dbReference>
<dbReference type="PANTHER" id="PTHR42194:SF1">
    <property type="entry name" value="UPF0276 PROTEIN HI_1600"/>
    <property type="match status" value="1"/>
</dbReference>
<evidence type="ECO:0000313" key="4">
    <source>
        <dbReference type="Proteomes" id="UP000013086"/>
    </source>
</evidence>
<dbReference type="InterPro" id="IPR036237">
    <property type="entry name" value="Xyl_isomerase-like_sf"/>
</dbReference>
<feature type="region of interest" description="Disordered" evidence="2">
    <location>
        <begin position="270"/>
        <end position="293"/>
    </location>
</feature>
<evidence type="ECO:0000256" key="1">
    <source>
        <dbReference type="HAMAP-Rule" id="MF_00697"/>
    </source>
</evidence>
<sequence>MVPLAGVGLGLRREFIDTFLSAETYPDFIEIAPENWMGFGGRHAKLLAQCVEKAPLLCHGLSLSIGGPHPLNIEFIKQVKTFLQQYQVPIYSEHLSYTHDGGYLYDLLPIPMTEAAVKYVAERILRVQDILGQRLVIENVSTYLMPNAEMTEAEFVREVIEQADCELLLDVNNVYVNSMNHGSDGYAFIQAMPKERIRYLHIAGHEQISENLLIDTHGAEICDPVWELLQYTYQICGVKPTLLERDFNIPSWQQLQYELATIRKIQHQEQERGYDGKEKHVPNDSAAVLSLDS</sequence>
<dbReference type="Proteomes" id="UP000013086">
    <property type="component" value="Unassembled WGS sequence"/>
</dbReference>
<dbReference type="Gene3D" id="3.20.20.150">
    <property type="entry name" value="Divalent-metal-dependent TIM barrel enzymes"/>
    <property type="match status" value="1"/>
</dbReference>
<comment type="similarity">
    <text evidence="1">Belongs to the UPF0276 family.</text>
</comment>
<dbReference type="HOGENOM" id="CLU_064263_0_0_6"/>
<dbReference type="PANTHER" id="PTHR42194">
    <property type="entry name" value="UPF0276 PROTEIN HI_1600"/>
    <property type="match status" value="1"/>
</dbReference>
<dbReference type="PATRIC" id="fig|1217715.3.peg.1192"/>
<dbReference type="Pfam" id="PF05114">
    <property type="entry name" value="MbnB_TglH_ChrH"/>
    <property type="match status" value="1"/>
</dbReference>
<accession>N8QAH2</accession>
<dbReference type="AlphaFoldDB" id="N8QAH2"/>
<gene>
    <name evidence="3" type="ORF">F994_01235</name>
</gene>
<reference evidence="3 4" key="1">
    <citation type="submission" date="2013-02" db="EMBL/GenBank/DDBJ databases">
        <title>The Genome Sequence of Acinetobacter sp. ANC 3994.</title>
        <authorList>
            <consortium name="The Broad Institute Genome Sequencing Platform"/>
            <consortium name="The Broad Institute Genome Sequencing Center for Infectious Disease"/>
            <person name="Cerqueira G."/>
            <person name="Feldgarden M."/>
            <person name="Courvalin P."/>
            <person name="Perichon B."/>
            <person name="Grillot-Courvalin C."/>
            <person name="Clermont D."/>
            <person name="Rocha E."/>
            <person name="Yoon E.-J."/>
            <person name="Nemec A."/>
            <person name="Walker B."/>
            <person name="Young S.K."/>
            <person name="Zeng Q."/>
            <person name="Gargeya S."/>
            <person name="Fitzgerald M."/>
            <person name="Haas B."/>
            <person name="Abouelleil A."/>
            <person name="Alvarado L."/>
            <person name="Arachchi H.M."/>
            <person name="Berlin A.M."/>
            <person name="Chapman S.B."/>
            <person name="Dewar J."/>
            <person name="Goldberg J."/>
            <person name="Griggs A."/>
            <person name="Gujja S."/>
            <person name="Hansen M."/>
            <person name="Howarth C."/>
            <person name="Imamovic A."/>
            <person name="Larimer J."/>
            <person name="McCowan C."/>
            <person name="Murphy C."/>
            <person name="Neiman D."/>
            <person name="Pearson M."/>
            <person name="Priest M."/>
            <person name="Roberts A."/>
            <person name="Saif S."/>
            <person name="Shea T."/>
            <person name="Sisk P."/>
            <person name="Sykes S."/>
            <person name="Wortman J."/>
            <person name="Nusbaum C."/>
            <person name="Birren B."/>
        </authorList>
    </citation>
    <scope>NUCLEOTIDE SEQUENCE [LARGE SCALE GENOMIC DNA]</scope>
    <source>
        <strain evidence="3 4">ANC 3994</strain>
    </source>
</reference>
<proteinExistence type="inferred from homology"/>
<dbReference type="OrthoDB" id="9763101at2"/>
<dbReference type="NCBIfam" id="NF003818">
    <property type="entry name" value="PRK05409.1"/>
    <property type="match status" value="1"/>
</dbReference>
<comment type="caution">
    <text evidence="3">The sequence shown here is derived from an EMBL/GenBank/DDBJ whole genome shotgun (WGS) entry which is preliminary data.</text>
</comment>
<evidence type="ECO:0000256" key="2">
    <source>
        <dbReference type="SAM" id="MobiDB-lite"/>
    </source>
</evidence>
<evidence type="ECO:0000313" key="3">
    <source>
        <dbReference type="EMBL" id="ENU20178.1"/>
    </source>
</evidence>
<dbReference type="InterPro" id="IPR007801">
    <property type="entry name" value="MbnB/TglH/ChrH"/>
</dbReference>
<dbReference type="SUPFAM" id="SSF51658">
    <property type="entry name" value="Xylose isomerase-like"/>
    <property type="match status" value="1"/>
</dbReference>
<dbReference type="RefSeq" id="WP_004651565.1">
    <property type="nucleotide sequence ID" value="NZ_KB849176.1"/>
</dbReference>
<organism evidence="3 4">
    <name type="scientific">Acinetobacter bohemicus ANC 3994</name>
    <dbReference type="NCBI Taxonomy" id="1217715"/>
    <lineage>
        <taxon>Bacteria</taxon>
        <taxon>Pseudomonadati</taxon>
        <taxon>Pseudomonadota</taxon>
        <taxon>Gammaproteobacteria</taxon>
        <taxon>Moraxellales</taxon>
        <taxon>Moraxellaceae</taxon>
        <taxon>Acinetobacter</taxon>
    </lineage>
</organism>
<dbReference type="HAMAP" id="MF_00697">
    <property type="entry name" value="UPF0276"/>
    <property type="match status" value="1"/>
</dbReference>
<protein>
    <recommendedName>
        <fullName evidence="1">UPF0276 protein F994_01235</fullName>
    </recommendedName>
</protein>
<dbReference type="EMBL" id="APOH01000011">
    <property type="protein sequence ID" value="ENU20178.1"/>
    <property type="molecule type" value="Genomic_DNA"/>
</dbReference>
<name>N8QAH2_9GAMM</name>